<protein>
    <submittedName>
        <fullName evidence="2">Uncharacterized protein</fullName>
    </submittedName>
</protein>
<dbReference type="AlphaFoldDB" id="A0A8H5LLS1"/>
<dbReference type="Proteomes" id="UP000559027">
    <property type="component" value="Unassembled WGS sequence"/>
</dbReference>
<dbReference type="EMBL" id="JAACJO010000002">
    <property type="protein sequence ID" value="KAF5361927.1"/>
    <property type="molecule type" value="Genomic_DNA"/>
</dbReference>
<comment type="caution">
    <text evidence="2">The sequence shown here is derived from an EMBL/GenBank/DDBJ whole genome shotgun (WGS) entry which is preliminary data.</text>
</comment>
<organism evidence="2 3">
    <name type="scientific">Leucocoprinus leucothites</name>
    <dbReference type="NCBI Taxonomy" id="201217"/>
    <lineage>
        <taxon>Eukaryota</taxon>
        <taxon>Fungi</taxon>
        <taxon>Dikarya</taxon>
        <taxon>Basidiomycota</taxon>
        <taxon>Agaricomycotina</taxon>
        <taxon>Agaricomycetes</taxon>
        <taxon>Agaricomycetidae</taxon>
        <taxon>Agaricales</taxon>
        <taxon>Agaricineae</taxon>
        <taxon>Agaricaceae</taxon>
        <taxon>Leucocoprinus</taxon>
    </lineage>
</organism>
<evidence type="ECO:0000256" key="1">
    <source>
        <dbReference type="SAM" id="MobiDB-lite"/>
    </source>
</evidence>
<accession>A0A8H5LLS1</accession>
<name>A0A8H5LLS1_9AGAR</name>
<feature type="region of interest" description="Disordered" evidence="1">
    <location>
        <begin position="1"/>
        <end position="35"/>
    </location>
</feature>
<proteinExistence type="predicted"/>
<feature type="compositionally biased region" description="Gly residues" evidence="1">
    <location>
        <begin position="21"/>
        <end position="32"/>
    </location>
</feature>
<sequence>MATHPFRYTSDQPNYTIKLGEGIGSDKGGGSGRKQERVERIHQFLSGIGGGGQGSGTAEAVVGAHELKITELTPCDLDRGHTTLSPPPPAHTQEWPN</sequence>
<evidence type="ECO:0000313" key="2">
    <source>
        <dbReference type="EMBL" id="KAF5361927.1"/>
    </source>
</evidence>
<evidence type="ECO:0000313" key="3">
    <source>
        <dbReference type="Proteomes" id="UP000559027"/>
    </source>
</evidence>
<reference evidence="2 3" key="1">
    <citation type="journal article" date="2020" name="ISME J.">
        <title>Uncovering the hidden diversity of litter-decomposition mechanisms in mushroom-forming fungi.</title>
        <authorList>
            <person name="Floudas D."/>
            <person name="Bentzer J."/>
            <person name="Ahren D."/>
            <person name="Johansson T."/>
            <person name="Persson P."/>
            <person name="Tunlid A."/>
        </authorList>
    </citation>
    <scope>NUCLEOTIDE SEQUENCE [LARGE SCALE GENOMIC DNA]</scope>
    <source>
        <strain evidence="2 3">CBS 146.42</strain>
    </source>
</reference>
<keyword evidence="3" id="KW-1185">Reference proteome</keyword>
<feature type="region of interest" description="Disordered" evidence="1">
    <location>
        <begin position="74"/>
        <end position="97"/>
    </location>
</feature>
<gene>
    <name evidence="2" type="ORF">D9756_002620</name>
</gene>